<dbReference type="InterPro" id="IPR011701">
    <property type="entry name" value="MFS"/>
</dbReference>
<evidence type="ECO:0000256" key="1">
    <source>
        <dbReference type="ARBA" id="ARBA00004651"/>
    </source>
</evidence>
<feature type="transmembrane region" description="Helical" evidence="6">
    <location>
        <begin position="251"/>
        <end position="273"/>
    </location>
</feature>
<evidence type="ECO:0000256" key="5">
    <source>
        <dbReference type="ARBA" id="ARBA00023136"/>
    </source>
</evidence>
<keyword evidence="2" id="KW-0813">Transport</keyword>
<sequence length="426" mass="47136">MPDSRPRTCFLVQAGFGTAFTYLTSGVFLSGLAILMGAGDILVSYLSVIVNICGVLILIFPAFLERFTSRKRMTVALTILSRLATLFLVTIPVLFPARMQLYVFVPTVVAAFALQAQTTVVLNQWMLGFIDEKRSGRYISLRQTLTLTVTVVLSLAGGRFMDLMGGKYIGFAILFAAAALMGIFEVILLAGTPDGEPYQSSSRGCRFRNIAGLPLKNRCFTGFVAYIFIFYLLLTISDSYTMVYMMKYLALPYQIVTGLYMIISLPQIVLLSFWGRLSDRCGHEFTLKMSIWFFAGETLFMSFANAQNWYLFIPAAFLISSAANAGFVISVFNRRYELMPADNRIVYDNFYTAAIGFGSILGPLTGGAVKGLIDARTAAAGSAAAGSAAFTGIRVLYLISTAGILLLQFTYFYFRRRQKIRESQKH</sequence>
<feature type="domain" description="Major facilitator superfamily (MFS) profile" evidence="7">
    <location>
        <begin position="218"/>
        <end position="426"/>
    </location>
</feature>
<dbReference type="Proteomes" id="UP000261023">
    <property type="component" value="Unassembled WGS sequence"/>
</dbReference>
<evidence type="ECO:0000313" key="8">
    <source>
        <dbReference type="EMBL" id="RGD70389.1"/>
    </source>
</evidence>
<feature type="transmembrane region" description="Helical" evidence="6">
    <location>
        <begin position="101"/>
        <end position="123"/>
    </location>
</feature>
<keyword evidence="5 6" id="KW-0472">Membrane</keyword>
<dbReference type="GO" id="GO:0005886">
    <property type="term" value="C:plasma membrane"/>
    <property type="evidence" value="ECO:0007669"/>
    <property type="project" value="UniProtKB-SubCell"/>
</dbReference>
<accession>A0A3E3DN69</accession>
<dbReference type="PANTHER" id="PTHR23526">
    <property type="entry name" value="INTEGRAL MEMBRANE TRANSPORT PROTEIN-RELATED"/>
    <property type="match status" value="1"/>
</dbReference>
<feature type="transmembrane region" description="Helical" evidence="6">
    <location>
        <begin position="223"/>
        <end position="245"/>
    </location>
</feature>
<feature type="transmembrane region" description="Helical" evidence="6">
    <location>
        <begin position="12"/>
        <end position="36"/>
    </location>
</feature>
<dbReference type="AlphaFoldDB" id="A0A3E3DN69"/>
<feature type="transmembrane region" description="Helical" evidence="6">
    <location>
        <begin position="168"/>
        <end position="190"/>
    </location>
</feature>
<dbReference type="PROSITE" id="PS50850">
    <property type="entry name" value="MFS"/>
    <property type="match status" value="1"/>
</dbReference>
<proteinExistence type="predicted"/>
<dbReference type="InterPro" id="IPR020846">
    <property type="entry name" value="MFS_dom"/>
</dbReference>
<organism evidence="8 9">
    <name type="scientific">Hungatella hathewayi</name>
    <dbReference type="NCBI Taxonomy" id="154046"/>
    <lineage>
        <taxon>Bacteria</taxon>
        <taxon>Bacillati</taxon>
        <taxon>Bacillota</taxon>
        <taxon>Clostridia</taxon>
        <taxon>Lachnospirales</taxon>
        <taxon>Lachnospiraceae</taxon>
        <taxon>Hungatella</taxon>
    </lineage>
</organism>
<dbReference type="SUPFAM" id="SSF103473">
    <property type="entry name" value="MFS general substrate transporter"/>
    <property type="match status" value="1"/>
</dbReference>
<feature type="transmembrane region" description="Helical" evidence="6">
    <location>
        <begin position="42"/>
        <end position="63"/>
    </location>
</feature>
<feature type="transmembrane region" description="Helical" evidence="6">
    <location>
        <begin position="75"/>
        <end position="95"/>
    </location>
</feature>
<dbReference type="OrthoDB" id="9772882at2"/>
<evidence type="ECO:0000313" key="9">
    <source>
        <dbReference type="Proteomes" id="UP000261023"/>
    </source>
</evidence>
<dbReference type="Pfam" id="PF07690">
    <property type="entry name" value="MFS_1"/>
    <property type="match status" value="1"/>
</dbReference>
<comment type="subcellular location">
    <subcellularLocation>
        <location evidence="1">Cell membrane</location>
        <topology evidence="1">Multi-pass membrane protein</topology>
    </subcellularLocation>
</comment>
<keyword evidence="3 6" id="KW-0812">Transmembrane</keyword>
<dbReference type="GO" id="GO:0022857">
    <property type="term" value="F:transmembrane transporter activity"/>
    <property type="evidence" value="ECO:0007669"/>
    <property type="project" value="InterPro"/>
</dbReference>
<protein>
    <submittedName>
        <fullName evidence="8">MFS transporter</fullName>
    </submittedName>
</protein>
<feature type="transmembrane region" description="Helical" evidence="6">
    <location>
        <begin position="393"/>
        <end position="414"/>
    </location>
</feature>
<dbReference type="Gene3D" id="1.20.1250.20">
    <property type="entry name" value="MFS general substrate transporter like domains"/>
    <property type="match status" value="1"/>
</dbReference>
<reference evidence="8 9" key="1">
    <citation type="submission" date="2018-08" db="EMBL/GenBank/DDBJ databases">
        <title>A genome reference for cultivated species of the human gut microbiota.</title>
        <authorList>
            <person name="Zou Y."/>
            <person name="Xue W."/>
            <person name="Luo G."/>
        </authorList>
    </citation>
    <scope>NUCLEOTIDE SEQUENCE [LARGE SCALE GENOMIC DNA]</scope>
    <source>
        <strain evidence="8 9">AF19-13AC</strain>
    </source>
</reference>
<dbReference type="PANTHER" id="PTHR23526:SF2">
    <property type="entry name" value="MAJOR FACILITATOR SUPERFAMILY (MFS) PROFILE DOMAIN-CONTAINING PROTEIN"/>
    <property type="match status" value="1"/>
</dbReference>
<evidence type="ECO:0000259" key="7">
    <source>
        <dbReference type="PROSITE" id="PS50850"/>
    </source>
</evidence>
<feature type="transmembrane region" description="Helical" evidence="6">
    <location>
        <begin position="144"/>
        <end position="162"/>
    </location>
</feature>
<evidence type="ECO:0000256" key="3">
    <source>
        <dbReference type="ARBA" id="ARBA00022692"/>
    </source>
</evidence>
<dbReference type="EMBL" id="QTJW01000007">
    <property type="protein sequence ID" value="RGD70389.1"/>
    <property type="molecule type" value="Genomic_DNA"/>
</dbReference>
<evidence type="ECO:0000256" key="6">
    <source>
        <dbReference type="SAM" id="Phobius"/>
    </source>
</evidence>
<dbReference type="InterPro" id="IPR052528">
    <property type="entry name" value="Sugar_transport-like"/>
</dbReference>
<dbReference type="InterPro" id="IPR036259">
    <property type="entry name" value="MFS_trans_sf"/>
</dbReference>
<feature type="transmembrane region" description="Helical" evidence="6">
    <location>
        <begin position="309"/>
        <end position="329"/>
    </location>
</feature>
<name>A0A3E3DN69_9FIRM</name>
<keyword evidence="4 6" id="KW-1133">Transmembrane helix</keyword>
<evidence type="ECO:0000256" key="4">
    <source>
        <dbReference type="ARBA" id="ARBA00022989"/>
    </source>
</evidence>
<comment type="caution">
    <text evidence="8">The sequence shown here is derived from an EMBL/GenBank/DDBJ whole genome shotgun (WGS) entry which is preliminary data.</text>
</comment>
<gene>
    <name evidence="8" type="ORF">DWX31_11985</name>
</gene>
<evidence type="ECO:0000256" key="2">
    <source>
        <dbReference type="ARBA" id="ARBA00022448"/>
    </source>
</evidence>
<feature type="transmembrane region" description="Helical" evidence="6">
    <location>
        <begin position="350"/>
        <end position="373"/>
    </location>
</feature>